<keyword evidence="2" id="KW-0805">Transcription regulation</keyword>
<evidence type="ECO:0000259" key="5">
    <source>
        <dbReference type="PROSITE" id="PS50931"/>
    </source>
</evidence>
<dbReference type="SUPFAM" id="SSF53850">
    <property type="entry name" value="Periplasmic binding protein-like II"/>
    <property type="match status" value="1"/>
</dbReference>
<gene>
    <name evidence="6" type="ORF">CKO45_25865</name>
</gene>
<comment type="caution">
    <text evidence="6">The sequence shown here is derived from an EMBL/GenBank/DDBJ whole genome shotgun (WGS) entry which is preliminary data.</text>
</comment>
<dbReference type="Proteomes" id="UP000697995">
    <property type="component" value="Unassembled WGS sequence"/>
</dbReference>
<keyword evidence="3" id="KW-0238">DNA-binding</keyword>
<dbReference type="InterPro" id="IPR000847">
    <property type="entry name" value="LysR_HTH_N"/>
</dbReference>
<accession>A0ABS1D568</accession>
<name>A0ABS1D568_9PROT</name>
<keyword evidence="7" id="KW-1185">Reference proteome</keyword>
<proteinExistence type="inferred from homology"/>
<dbReference type="InterPro" id="IPR036388">
    <property type="entry name" value="WH-like_DNA-bd_sf"/>
</dbReference>
<dbReference type="PANTHER" id="PTHR30346:SF0">
    <property type="entry name" value="HCA OPERON TRANSCRIPTIONAL ACTIVATOR HCAR"/>
    <property type="match status" value="1"/>
</dbReference>
<dbReference type="Pfam" id="PF03466">
    <property type="entry name" value="LysR_substrate"/>
    <property type="match status" value="1"/>
</dbReference>
<dbReference type="InterPro" id="IPR036390">
    <property type="entry name" value="WH_DNA-bd_sf"/>
</dbReference>
<dbReference type="InterPro" id="IPR005119">
    <property type="entry name" value="LysR_subst-bd"/>
</dbReference>
<evidence type="ECO:0000313" key="6">
    <source>
        <dbReference type="EMBL" id="MBK1661638.1"/>
    </source>
</evidence>
<evidence type="ECO:0000256" key="1">
    <source>
        <dbReference type="ARBA" id="ARBA00009437"/>
    </source>
</evidence>
<sequence>MEVSIRSLRYLVAVADAGSVTGAARRLNVSQPSISYAVANLEADIGFPLFIRHRARGVSSTPAGARVVAEARHLLAHVRDFARNARSLGGEPAGDITLGCFLTVAPRYLPQLLAAFAQRHPAIRVRPEEGDQRQIIDSLMVGRTEVALAYDFALPEAADAIELAVLPAHVALPAGHRLAERERIALAELAEEPFLLLDLPHSRDYFMSLFRAKGIEPQVRFSSGSQELIRGLVGNGHGFAIQNSIARTPYASDGTRLAYVPLDADLAPVRLVLLSLTGLPARPAVGAFIGFVRDAFAPGGLFSDPQGT</sequence>
<dbReference type="EMBL" id="NRSG01000340">
    <property type="protein sequence ID" value="MBK1661638.1"/>
    <property type="molecule type" value="Genomic_DNA"/>
</dbReference>
<dbReference type="PANTHER" id="PTHR30346">
    <property type="entry name" value="TRANSCRIPTIONAL DUAL REGULATOR HCAR-RELATED"/>
    <property type="match status" value="1"/>
</dbReference>
<dbReference type="Gene3D" id="1.10.10.10">
    <property type="entry name" value="Winged helix-like DNA-binding domain superfamily/Winged helix DNA-binding domain"/>
    <property type="match status" value="1"/>
</dbReference>
<dbReference type="SUPFAM" id="SSF46785">
    <property type="entry name" value="Winged helix' DNA-binding domain"/>
    <property type="match status" value="1"/>
</dbReference>
<organism evidence="6 7">
    <name type="scientific">Paracraurococcus ruber</name>
    <dbReference type="NCBI Taxonomy" id="77675"/>
    <lineage>
        <taxon>Bacteria</taxon>
        <taxon>Pseudomonadati</taxon>
        <taxon>Pseudomonadota</taxon>
        <taxon>Alphaproteobacteria</taxon>
        <taxon>Acetobacterales</taxon>
        <taxon>Roseomonadaceae</taxon>
        <taxon>Paracraurococcus</taxon>
    </lineage>
</organism>
<evidence type="ECO:0000256" key="4">
    <source>
        <dbReference type="ARBA" id="ARBA00023163"/>
    </source>
</evidence>
<evidence type="ECO:0000256" key="2">
    <source>
        <dbReference type="ARBA" id="ARBA00023015"/>
    </source>
</evidence>
<keyword evidence="4" id="KW-0804">Transcription</keyword>
<dbReference type="Gene3D" id="3.40.190.10">
    <property type="entry name" value="Periplasmic binding protein-like II"/>
    <property type="match status" value="2"/>
</dbReference>
<dbReference type="PROSITE" id="PS50931">
    <property type="entry name" value="HTH_LYSR"/>
    <property type="match status" value="1"/>
</dbReference>
<feature type="domain" description="HTH lysR-type" evidence="5">
    <location>
        <begin position="3"/>
        <end position="61"/>
    </location>
</feature>
<evidence type="ECO:0000256" key="3">
    <source>
        <dbReference type="ARBA" id="ARBA00023125"/>
    </source>
</evidence>
<dbReference type="Pfam" id="PF00126">
    <property type="entry name" value="HTH_1"/>
    <property type="match status" value="1"/>
</dbReference>
<reference evidence="6 7" key="1">
    <citation type="journal article" date="2020" name="Microorganisms">
        <title>Osmotic Adaptation and Compatible Solute Biosynthesis of Phototrophic Bacteria as Revealed from Genome Analyses.</title>
        <authorList>
            <person name="Imhoff J.F."/>
            <person name="Rahn T."/>
            <person name="Kunzel S."/>
            <person name="Keller A."/>
            <person name="Neulinger S.C."/>
        </authorList>
    </citation>
    <scope>NUCLEOTIDE SEQUENCE [LARGE SCALE GENOMIC DNA]</scope>
    <source>
        <strain evidence="6 7">DSM 15382</strain>
    </source>
</reference>
<comment type="similarity">
    <text evidence="1">Belongs to the LysR transcriptional regulatory family.</text>
</comment>
<protein>
    <submittedName>
        <fullName evidence="6">LysR family transcriptional regulator</fullName>
    </submittedName>
</protein>
<evidence type="ECO:0000313" key="7">
    <source>
        <dbReference type="Proteomes" id="UP000697995"/>
    </source>
</evidence>
<dbReference type="PRINTS" id="PR00039">
    <property type="entry name" value="HTHLYSR"/>
</dbReference>